<protein>
    <submittedName>
        <fullName evidence="7">UDP-galactopyranose mutase</fullName>
        <ecNumber evidence="7">5.4.99.9</ecNumber>
    </submittedName>
</protein>
<evidence type="ECO:0000256" key="4">
    <source>
        <dbReference type="ARBA" id="ARBA00022827"/>
    </source>
</evidence>
<evidence type="ECO:0000256" key="2">
    <source>
        <dbReference type="ARBA" id="ARBA00009321"/>
    </source>
</evidence>
<evidence type="ECO:0000256" key="1">
    <source>
        <dbReference type="ARBA" id="ARBA00001974"/>
    </source>
</evidence>
<dbReference type="PANTHER" id="PTHR21197:SF0">
    <property type="entry name" value="UDP-GALACTOPYRANOSE MUTASE"/>
    <property type="match status" value="1"/>
</dbReference>
<comment type="caution">
    <text evidence="7">The sequence shown here is derived from an EMBL/GenBank/DDBJ whole genome shotgun (WGS) entry which is preliminary data.</text>
</comment>
<dbReference type="SUPFAM" id="SSF51971">
    <property type="entry name" value="Nucleotide-binding domain"/>
    <property type="match status" value="1"/>
</dbReference>
<dbReference type="RefSeq" id="WP_133236444.1">
    <property type="nucleotide sequence ID" value="NZ_SOZE01000046.1"/>
</dbReference>
<dbReference type="SUPFAM" id="SSF54373">
    <property type="entry name" value="FAD-linked reductases, C-terminal domain"/>
    <property type="match status" value="1"/>
</dbReference>
<dbReference type="InterPro" id="IPR015899">
    <property type="entry name" value="UDP-GalPyranose_mutase_C"/>
</dbReference>
<dbReference type="PANTHER" id="PTHR21197">
    <property type="entry name" value="UDP-GALACTOPYRANOSE MUTASE"/>
    <property type="match status" value="1"/>
</dbReference>
<dbReference type="AlphaFoldDB" id="A0A4Y8S329"/>
<dbReference type="EMBL" id="SOZE01000046">
    <property type="protein sequence ID" value="TFF33393.1"/>
    <property type="molecule type" value="Genomic_DNA"/>
</dbReference>
<dbReference type="Proteomes" id="UP000297540">
    <property type="component" value="Unassembled WGS sequence"/>
</dbReference>
<evidence type="ECO:0000256" key="5">
    <source>
        <dbReference type="ARBA" id="ARBA00023235"/>
    </source>
</evidence>
<proteinExistence type="inferred from homology"/>
<evidence type="ECO:0000256" key="3">
    <source>
        <dbReference type="ARBA" id="ARBA00022630"/>
    </source>
</evidence>
<evidence type="ECO:0000313" key="7">
    <source>
        <dbReference type="EMBL" id="TFF33393.1"/>
    </source>
</evidence>
<evidence type="ECO:0000259" key="6">
    <source>
        <dbReference type="Pfam" id="PF03275"/>
    </source>
</evidence>
<dbReference type="NCBIfam" id="TIGR00031">
    <property type="entry name" value="UDP-GALP_mutase"/>
    <property type="match status" value="1"/>
</dbReference>
<reference evidence="7 8" key="1">
    <citation type="journal article" date="2017" name="Int. J. Syst. Evol. Microbiol.">
        <title>Mucilaginibacterpsychrotolerans sp. nov., isolated from peatlands.</title>
        <authorList>
            <person name="Deng Y."/>
            <person name="Shen L."/>
            <person name="Xu B."/>
            <person name="Liu Y."/>
            <person name="Gu Z."/>
            <person name="Liu H."/>
            <person name="Zhou Y."/>
        </authorList>
    </citation>
    <scope>NUCLEOTIDE SEQUENCE [LARGE SCALE GENOMIC DNA]</scope>
    <source>
        <strain evidence="7 8">NH7-4</strain>
    </source>
</reference>
<comment type="similarity">
    <text evidence="2">Belongs to the UDP-galactopyranose/dTDP-fucopyranose mutase family.</text>
</comment>
<dbReference type="GO" id="GO:0005829">
    <property type="term" value="C:cytosol"/>
    <property type="evidence" value="ECO:0007669"/>
    <property type="project" value="TreeGrafter"/>
</dbReference>
<dbReference type="InterPro" id="IPR004379">
    <property type="entry name" value="UDP-GALP_mutase"/>
</dbReference>
<feature type="domain" description="UDP-galactopyranose mutase C-terminal" evidence="6">
    <location>
        <begin position="151"/>
        <end position="351"/>
    </location>
</feature>
<sequence length="371" mass="43077">MPEKKQYDYLVVGSGLFGAVFAHQAKIAGKKCLVIDKRSHAGGNVYNEEIAGINVHAYGAHIFHTNDKTIWDYVNSFVTFNHYVNSPIAIYGEELYNLPFNMNTFYQLWGIKTPDEAKKKIQEQIAHLNIKAPANLEEQALLLVGTEIYEKLIKGYTEKQWGRPATELPAFIIKRLPIRFTFNNNYFFDKYQGIPIGGYNKLIEGLLDGTEVRLNVNYFNQRDEWDALADKLVFSGNIDQFYDYRFGQLEYRSLRFEHEVYNQDNFQGNAVVNHLDKAVPYTRTIEHKHFEFGTQPQTVVTKEYPQEWTPEKEAYYPINDERNSALFKKYEQLSTQETNVIFGGRLAEYRYYDMHQIVASALKKAATIFAV</sequence>
<dbReference type="Pfam" id="PF13450">
    <property type="entry name" value="NAD_binding_8"/>
    <property type="match status" value="1"/>
</dbReference>
<keyword evidence="8" id="KW-1185">Reference proteome</keyword>
<dbReference type="EC" id="5.4.99.9" evidence="7"/>
<gene>
    <name evidence="7" type="primary">glf</name>
    <name evidence="7" type="ORF">E2R66_26025</name>
</gene>
<name>A0A4Y8S329_9SPHI</name>
<dbReference type="Gene3D" id="3.40.50.720">
    <property type="entry name" value="NAD(P)-binding Rossmann-like Domain"/>
    <property type="match status" value="3"/>
</dbReference>
<dbReference type="Pfam" id="PF03275">
    <property type="entry name" value="GLF"/>
    <property type="match status" value="1"/>
</dbReference>
<evidence type="ECO:0000313" key="8">
    <source>
        <dbReference type="Proteomes" id="UP000297540"/>
    </source>
</evidence>
<dbReference type="GO" id="GO:0050660">
    <property type="term" value="F:flavin adenine dinucleotide binding"/>
    <property type="evidence" value="ECO:0007669"/>
    <property type="project" value="TreeGrafter"/>
</dbReference>
<accession>A0A4Y8S329</accession>
<keyword evidence="3" id="KW-0285">Flavoprotein</keyword>
<comment type="cofactor">
    <cofactor evidence="1">
        <name>FAD</name>
        <dbReference type="ChEBI" id="CHEBI:57692"/>
    </cofactor>
</comment>
<keyword evidence="4" id="KW-0274">FAD</keyword>
<dbReference type="OrthoDB" id="9769600at2"/>
<keyword evidence="5 7" id="KW-0413">Isomerase</keyword>
<dbReference type="GO" id="GO:0008767">
    <property type="term" value="F:UDP-galactopyranose mutase activity"/>
    <property type="evidence" value="ECO:0007669"/>
    <property type="project" value="UniProtKB-EC"/>
</dbReference>
<organism evidence="7 8">
    <name type="scientific">Mucilaginibacter psychrotolerans</name>
    <dbReference type="NCBI Taxonomy" id="1524096"/>
    <lineage>
        <taxon>Bacteria</taxon>
        <taxon>Pseudomonadati</taxon>
        <taxon>Bacteroidota</taxon>
        <taxon>Sphingobacteriia</taxon>
        <taxon>Sphingobacteriales</taxon>
        <taxon>Sphingobacteriaceae</taxon>
        <taxon>Mucilaginibacter</taxon>
    </lineage>
</organism>